<dbReference type="InterPro" id="IPR021555">
    <property type="entry name" value="DUF3000"/>
</dbReference>
<evidence type="ECO:0000313" key="2">
    <source>
        <dbReference type="Proteomes" id="UP000095214"/>
    </source>
</evidence>
<protein>
    <recommendedName>
        <fullName evidence="3">Enoyl-CoA hydratase</fullName>
    </recommendedName>
</protein>
<dbReference type="AlphaFoldDB" id="A0A1D8B0M6"/>
<dbReference type="STRING" id="178339.BH719_01350"/>
<proteinExistence type="predicted"/>
<evidence type="ECO:0008006" key="3">
    <source>
        <dbReference type="Google" id="ProtNLM"/>
    </source>
</evidence>
<keyword evidence="2" id="KW-1185">Reference proteome</keyword>
<accession>A0A1D8B0M6</accession>
<sequence length="190" mass="20585">MRSVSDVNEIVAPDEFVQALLSLREAPGLPRILLEEVAPPSRLAPFTAAVAMRTIDEDDVGQPLGNGRLVVLHDPDGQVGWNSTFRLVAQLRAQIDPEMGADPLLAEALWGWTQDCLDDAGTGYHDLTGTVTRELSEAFGGLVLRGSNLFVEIRASWSPNTQFIGEHMVGWAALIRRTAGVVPSLFLEGI</sequence>
<name>A0A1D8B0M6_9ACTO</name>
<dbReference type="KEGG" id="phon:BH719_01350"/>
<reference evidence="1 2" key="1">
    <citation type="submission" date="2016-09" db="EMBL/GenBank/DDBJ databases">
        <title>Complete genome sequence of Actinomyces hongkongensis HKU8.</title>
        <authorList>
            <person name="Gao Y.-X."/>
            <person name="Zhou Y.-Y."/>
            <person name="Xie Y."/>
            <person name="Wang M."/>
            <person name="Wang S.-J."/>
            <person name="Shen S.-G."/>
        </authorList>
    </citation>
    <scope>NUCLEOTIDE SEQUENCE [LARGE SCALE GENOMIC DNA]</scope>
    <source>
        <strain evidence="1 2">HKU8</strain>
    </source>
</reference>
<dbReference type="Pfam" id="PF11452">
    <property type="entry name" value="DUF3000"/>
    <property type="match status" value="1"/>
</dbReference>
<dbReference type="RefSeq" id="WP_009400071.1">
    <property type="nucleotide sequence ID" value="NZ_CP017298.1"/>
</dbReference>
<dbReference type="Proteomes" id="UP000095214">
    <property type="component" value="Chromosome"/>
</dbReference>
<organism evidence="1 2">
    <name type="scientific">Pauljensenia hongkongensis</name>
    <dbReference type="NCBI Taxonomy" id="178339"/>
    <lineage>
        <taxon>Bacteria</taxon>
        <taxon>Bacillati</taxon>
        <taxon>Actinomycetota</taxon>
        <taxon>Actinomycetes</taxon>
        <taxon>Actinomycetales</taxon>
        <taxon>Actinomycetaceae</taxon>
        <taxon>Pauljensenia</taxon>
    </lineage>
</organism>
<dbReference type="EMBL" id="CP017298">
    <property type="protein sequence ID" value="AOS46690.1"/>
    <property type="molecule type" value="Genomic_DNA"/>
</dbReference>
<gene>
    <name evidence="1" type="ORF">BH719_01350</name>
</gene>
<evidence type="ECO:0000313" key="1">
    <source>
        <dbReference type="EMBL" id="AOS46690.1"/>
    </source>
</evidence>